<dbReference type="EMBL" id="MG845684">
    <property type="protein sequence ID" value="AUX83630.1"/>
    <property type="molecule type" value="Genomic_DNA"/>
</dbReference>
<gene>
    <name evidence="1" type="ORF">NV1_p01</name>
</gene>
<dbReference type="OrthoDB" id="39813at10239"/>
<name>A0A2L0HPJ1_9CAUD</name>
<evidence type="ECO:0000313" key="1">
    <source>
        <dbReference type="EMBL" id="AUX83630.1"/>
    </source>
</evidence>
<proteinExistence type="predicted"/>
<reference evidence="1 2" key="1">
    <citation type="submission" date="2018-01" db="EMBL/GenBank/DDBJ databases">
        <title>Genome of Pseudomonas phage NV1, a LUZ24-like virus of Pseudomonas tolaasii.</title>
        <authorList>
            <person name="Storey N.H."/>
        </authorList>
    </citation>
    <scope>NUCLEOTIDE SEQUENCE [LARGE SCALE GENOMIC DNA]</scope>
</reference>
<keyword evidence="2" id="KW-1185">Reference proteome</keyword>
<protein>
    <submittedName>
        <fullName evidence="1">Uncharacterized protein</fullName>
    </submittedName>
</protein>
<organism evidence="1 2">
    <name type="scientific">Pseudomonas phage NV1</name>
    <dbReference type="NCBI Taxonomy" id="2079543"/>
    <lineage>
        <taxon>Viruses</taxon>
        <taxon>Duplodnaviria</taxon>
        <taxon>Heunggongvirae</taxon>
        <taxon>Uroviricota</taxon>
        <taxon>Caudoviricetes</taxon>
        <taxon>Vicosavirus</taxon>
        <taxon>Vicosavirus NV1</taxon>
    </lineage>
</organism>
<dbReference type="Proteomes" id="UP000240328">
    <property type="component" value="Segment"/>
</dbReference>
<evidence type="ECO:0000313" key="2">
    <source>
        <dbReference type="Proteomes" id="UP000240328"/>
    </source>
</evidence>
<sequence length="113" mass="12739">MCLMQGTLMRLASRNLGDTAMSTALDKKLRRKANRQLAKAGEQRITKEYQDRCASKAAAVCERIKQADDKSLSMGERSAAKAANRRLSDTWVKREPGNTKAWFNPQGKQFVNY</sequence>
<accession>A0A2L0HPJ1</accession>